<dbReference type="Pfam" id="PF07428">
    <property type="entry name" value="Tri3"/>
    <property type="match status" value="1"/>
</dbReference>
<accession>A0A9W9SCJ4</accession>
<dbReference type="EMBL" id="JAPZBU010000012">
    <property type="protein sequence ID" value="KAJ5376116.1"/>
    <property type="molecule type" value="Genomic_DNA"/>
</dbReference>
<proteinExistence type="inferred from homology"/>
<dbReference type="Proteomes" id="UP001147747">
    <property type="component" value="Unassembled WGS sequence"/>
</dbReference>
<dbReference type="InterPro" id="IPR023213">
    <property type="entry name" value="CAT-like_dom_sf"/>
</dbReference>
<dbReference type="OrthoDB" id="2548233at2759"/>
<dbReference type="RefSeq" id="XP_056481146.1">
    <property type="nucleotide sequence ID" value="XM_056637639.1"/>
</dbReference>
<reference evidence="3" key="2">
    <citation type="journal article" date="2023" name="IMA Fungus">
        <title>Comparative genomic study of the Penicillium genus elucidates a diverse pangenome and 15 lateral gene transfer events.</title>
        <authorList>
            <person name="Petersen C."/>
            <person name="Sorensen T."/>
            <person name="Nielsen M.R."/>
            <person name="Sondergaard T.E."/>
            <person name="Sorensen J.L."/>
            <person name="Fitzpatrick D.A."/>
            <person name="Frisvad J.C."/>
            <person name="Nielsen K.L."/>
        </authorList>
    </citation>
    <scope>NUCLEOTIDE SEQUENCE</scope>
    <source>
        <strain evidence="3">IBT 29677</strain>
    </source>
</reference>
<comment type="similarity">
    <text evidence="1">Belongs to the trichothecene O-acetyltransferase family.</text>
</comment>
<keyword evidence="4" id="KW-1185">Reference proteome</keyword>
<sequence length="479" mass="54371">MVEEGLLWRPTASGRWERDIDEVEQFYTTLARRFAGTGRAFFALTAHVSLYIVRDSEDVELRVIDALRKAWVCLRYDHPTIASWVEYNQEARRCKKIYEEFLKTDTIPHMKAWLDDTFRQVTDSQSGEEWCNSDPPVPKLPTLFIVKRREAPDHALILDVILRSQHNIIDGIGALHLMGNLIRYAARVFNEPNTFAIPDFGDEWKHLSPPLRVAAGIPNALPPEKQARFRQIVEFNTMMRKEAEISTIPFRFGRSLPGRHQRIAFAISPEVSSRILLACKKINASLTHVYHASIAMTMRDLQERRSKKRSVRYISYSMMNERRHCKEPFHTPLHAAAVYHSVSGQSMAIDLEVPDASSNSPSEGEIREEMRRVLATPEYLIGNEDPPVPAPNPTPSASISSLGVIDNLIPSQLGPFGVENPWVTGEELGTGLGVFLGTFRGRMCLSAAYNDAWHDKAEVMNFVEKCHTLVLTCLMIYRG</sequence>
<protein>
    <submittedName>
        <fullName evidence="3">Uncharacterized protein</fullName>
    </submittedName>
</protein>
<dbReference type="AlphaFoldDB" id="A0A9W9SCJ4"/>
<dbReference type="InterPro" id="IPR009992">
    <property type="entry name" value="Tri3/Sat12/Sat16/Mac1"/>
</dbReference>
<gene>
    <name evidence="3" type="ORF">N7509_013002</name>
</gene>
<reference evidence="3" key="1">
    <citation type="submission" date="2022-12" db="EMBL/GenBank/DDBJ databases">
        <authorList>
            <person name="Petersen C."/>
        </authorList>
    </citation>
    <scope>NUCLEOTIDE SEQUENCE</scope>
    <source>
        <strain evidence="3">IBT 29677</strain>
    </source>
</reference>
<evidence type="ECO:0000256" key="1">
    <source>
        <dbReference type="ARBA" id="ARBA00006439"/>
    </source>
</evidence>
<organism evidence="3 4">
    <name type="scientific">Penicillium cosmopolitanum</name>
    <dbReference type="NCBI Taxonomy" id="1131564"/>
    <lineage>
        <taxon>Eukaryota</taxon>
        <taxon>Fungi</taxon>
        <taxon>Dikarya</taxon>
        <taxon>Ascomycota</taxon>
        <taxon>Pezizomycotina</taxon>
        <taxon>Eurotiomycetes</taxon>
        <taxon>Eurotiomycetidae</taxon>
        <taxon>Eurotiales</taxon>
        <taxon>Aspergillaceae</taxon>
        <taxon>Penicillium</taxon>
    </lineage>
</organism>
<evidence type="ECO:0000313" key="4">
    <source>
        <dbReference type="Proteomes" id="UP001147747"/>
    </source>
</evidence>
<evidence type="ECO:0000256" key="2">
    <source>
        <dbReference type="ARBA" id="ARBA00022679"/>
    </source>
</evidence>
<comment type="caution">
    <text evidence="3">The sequence shown here is derived from an EMBL/GenBank/DDBJ whole genome shotgun (WGS) entry which is preliminary data.</text>
</comment>
<dbReference type="GeneID" id="81376619"/>
<keyword evidence="2" id="KW-0808">Transferase</keyword>
<dbReference type="Gene3D" id="3.30.559.10">
    <property type="entry name" value="Chloramphenicol acetyltransferase-like domain"/>
    <property type="match status" value="1"/>
</dbReference>
<evidence type="ECO:0000313" key="3">
    <source>
        <dbReference type="EMBL" id="KAJ5376116.1"/>
    </source>
</evidence>
<dbReference type="GO" id="GO:0016407">
    <property type="term" value="F:acetyltransferase activity"/>
    <property type="evidence" value="ECO:0007669"/>
    <property type="project" value="InterPro"/>
</dbReference>
<name>A0A9W9SCJ4_9EURO</name>
<dbReference type="Gene3D" id="3.30.559.30">
    <property type="entry name" value="Nonribosomal peptide synthetase, condensation domain"/>
    <property type="match status" value="1"/>
</dbReference>
<dbReference type="PANTHER" id="PTHR42034:SF1">
    <property type="entry name" value="CONDENSATION DOMAIN-CONTAINING PROTEIN"/>
    <property type="match status" value="1"/>
</dbReference>
<dbReference type="PANTHER" id="PTHR42034">
    <property type="entry name" value="CHROMOSOME 7, WHOLE GENOME SHOTGUN SEQUENCE-RELATED"/>
    <property type="match status" value="1"/>
</dbReference>
<dbReference type="GO" id="GO:0043386">
    <property type="term" value="P:mycotoxin biosynthetic process"/>
    <property type="evidence" value="ECO:0007669"/>
    <property type="project" value="InterPro"/>
</dbReference>